<dbReference type="GeneID" id="67369387"/>
<dbReference type="Proteomes" id="UP000315164">
    <property type="component" value="Unassembled WGS sequence"/>
</dbReference>
<dbReference type="PANTHER" id="PTHR36930">
    <property type="entry name" value="METAL-SULFUR CLUSTER BIOSYNTHESIS PROTEINS YUAD-RELATED"/>
    <property type="match status" value="1"/>
</dbReference>
<reference evidence="2 5" key="1">
    <citation type="submission" date="2018-06" db="EMBL/GenBank/DDBJ databases">
        <authorList>
            <consortium name="Pathogen Informatics"/>
            <person name="Doyle S."/>
        </authorList>
    </citation>
    <scope>NUCLEOTIDE SEQUENCE [LARGE SCALE GENOMIC DNA]</scope>
    <source>
        <strain evidence="2 5">NCTC9380</strain>
    </source>
</reference>
<dbReference type="KEGG" id="mhay:VK67_08415"/>
<dbReference type="AlphaFoldDB" id="A0A249A0B3"/>
<dbReference type="PANTHER" id="PTHR36930:SF1">
    <property type="entry name" value="MOSC DOMAIN-CONTAINING PROTEIN"/>
    <property type="match status" value="1"/>
</dbReference>
<dbReference type="Pfam" id="PF03473">
    <property type="entry name" value="MOSC"/>
    <property type="match status" value="1"/>
</dbReference>
<keyword evidence="7" id="KW-1185">Reference proteome</keyword>
<dbReference type="EMBL" id="UGPL01000006">
    <property type="protein sequence ID" value="STY65385.1"/>
    <property type="molecule type" value="Genomic_DNA"/>
</dbReference>
<protein>
    <submittedName>
        <fullName evidence="4">MOSC domain-containing protein</fullName>
    </submittedName>
    <submittedName>
        <fullName evidence="2">Uncharacterized Fe-S protein</fullName>
    </submittedName>
</protein>
<dbReference type="InterPro" id="IPR011037">
    <property type="entry name" value="Pyrv_Knase-like_insert_dom_sf"/>
</dbReference>
<evidence type="ECO:0000313" key="3">
    <source>
        <dbReference type="EMBL" id="TRB37515.1"/>
    </source>
</evidence>
<dbReference type="SUPFAM" id="SSF141673">
    <property type="entry name" value="MOSC N-terminal domain-like"/>
    <property type="match status" value="1"/>
</dbReference>
<feature type="domain" description="MOSC" evidence="1">
    <location>
        <begin position="116"/>
        <end position="261"/>
    </location>
</feature>
<sequence>MQVTELNIYPIKSTQAIQVSQAFVEPKGLNFDREFMLAEPNGKFITARKDPELYRLAAFPIATGVMITHTSGQKCVALYQDFVEEQSSEVWGTHFNAKVAAEAVNQWLSEIFGRAVQLRWLGSQSQRIVANFADHPMSFADSNPVSLMSLKSLEQVQQWSPIPLEMARFRPNIVIDGNVAFEEEQWQQVQIGEVLFTKAALCTRCILITRDLNTLELDPKSEPFRTLKEKHCDEKGKPVFGIHLVPQNSGVIKVGDPVIIQL</sequence>
<dbReference type="GO" id="GO:0030170">
    <property type="term" value="F:pyridoxal phosphate binding"/>
    <property type="evidence" value="ECO:0007669"/>
    <property type="project" value="InterPro"/>
</dbReference>
<dbReference type="GO" id="GO:0030151">
    <property type="term" value="F:molybdenum ion binding"/>
    <property type="evidence" value="ECO:0007669"/>
    <property type="project" value="InterPro"/>
</dbReference>
<evidence type="ECO:0000313" key="5">
    <source>
        <dbReference type="Proteomes" id="UP000254031"/>
    </source>
</evidence>
<dbReference type="EMBL" id="VAJB01000015">
    <property type="protein sequence ID" value="TRB74467.1"/>
    <property type="molecule type" value="Genomic_DNA"/>
</dbReference>
<dbReference type="InterPro" id="IPR005303">
    <property type="entry name" value="MOCOS_middle"/>
</dbReference>
<accession>A0A249A0B3</accession>
<dbReference type="KEGG" id="mhaq:WC39_08415"/>
<reference evidence="6 7" key="2">
    <citation type="journal article" date="2019" name="Vet. Microbiol.">
        <title>Genetic characterization of susceptible and multi-drug resistant Mannheimia haemolytica isolated from high-risk stocker calves prior to and after antimicrobial metaphylaxis.</title>
        <authorList>
            <person name="Snyder E.R."/>
            <person name="Alvarez-Narvaez S."/>
            <person name="Credille B.C."/>
        </authorList>
    </citation>
    <scope>NUCLEOTIDE SEQUENCE [LARGE SCALE GENOMIC DNA]</scope>
    <source>
        <strain evidence="4 6">UGA-R5-128-1</strain>
        <strain evidence="3 7">UGA-R7-163-1</strain>
    </source>
</reference>
<proteinExistence type="predicted"/>
<name>A0A249A0B3_MANHA</name>
<evidence type="ECO:0000313" key="6">
    <source>
        <dbReference type="Proteomes" id="UP000315164"/>
    </source>
</evidence>
<evidence type="ECO:0000313" key="4">
    <source>
        <dbReference type="EMBL" id="TRB74467.1"/>
    </source>
</evidence>
<evidence type="ECO:0000259" key="1">
    <source>
        <dbReference type="PROSITE" id="PS51340"/>
    </source>
</evidence>
<dbReference type="EMBL" id="VAJI01000012">
    <property type="protein sequence ID" value="TRB37515.1"/>
    <property type="molecule type" value="Genomic_DNA"/>
</dbReference>
<organism evidence="4 6">
    <name type="scientific">Mannheimia haemolytica</name>
    <name type="common">Pasteurella haemolytica</name>
    <dbReference type="NCBI Taxonomy" id="75985"/>
    <lineage>
        <taxon>Bacteria</taxon>
        <taxon>Pseudomonadati</taxon>
        <taxon>Pseudomonadota</taxon>
        <taxon>Gammaproteobacteria</taxon>
        <taxon>Pasteurellales</taxon>
        <taxon>Pasteurellaceae</taxon>
        <taxon>Mannheimia</taxon>
    </lineage>
</organism>
<evidence type="ECO:0000313" key="7">
    <source>
        <dbReference type="Proteomes" id="UP000318394"/>
    </source>
</evidence>
<dbReference type="InterPro" id="IPR052716">
    <property type="entry name" value="MOSC_domain"/>
</dbReference>
<dbReference type="SUPFAM" id="SSF50800">
    <property type="entry name" value="PK beta-barrel domain-like"/>
    <property type="match status" value="1"/>
</dbReference>
<dbReference type="Proteomes" id="UP000254031">
    <property type="component" value="Unassembled WGS sequence"/>
</dbReference>
<dbReference type="Proteomes" id="UP000318394">
    <property type="component" value="Unassembled WGS sequence"/>
</dbReference>
<dbReference type="OrthoDB" id="581532at2"/>
<dbReference type="PROSITE" id="PS51340">
    <property type="entry name" value="MOSC"/>
    <property type="match status" value="1"/>
</dbReference>
<gene>
    <name evidence="2" type="primary">ycbX</name>
    <name evidence="4" type="ORF">FEA53_08245</name>
    <name evidence="3" type="ORF">FEB89_07290</name>
    <name evidence="2" type="ORF">NCTC9380_00650</name>
</gene>
<evidence type="ECO:0000313" key="2">
    <source>
        <dbReference type="EMBL" id="STY65385.1"/>
    </source>
</evidence>
<dbReference type="InterPro" id="IPR005302">
    <property type="entry name" value="MoCF_Sase_C"/>
</dbReference>
<dbReference type="RefSeq" id="WP_006251553.1">
    <property type="nucleotide sequence ID" value="NZ_CP011098.1"/>
</dbReference>
<dbReference type="GO" id="GO:0003824">
    <property type="term" value="F:catalytic activity"/>
    <property type="evidence" value="ECO:0007669"/>
    <property type="project" value="InterPro"/>
</dbReference>
<dbReference type="Pfam" id="PF03476">
    <property type="entry name" value="MOSC_N"/>
    <property type="match status" value="1"/>
</dbReference>